<dbReference type="InterPro" id="IPR036890">
    <property type="entry name" value="HATPase_C_sf"/>
</dbReference>
<feature type="domain" description="PAS" evidence="15">
    <location>
        <begin position="408"/>
        <end position="479"/>
    </location>
</feature>
<keyword evidence="18" id="KW-1185">Reference proteome</keyword>
<dbReference type="GO" id="GO:0000155">
    <property type="term" value="F:phosphorelay sensor kinase activity"/>
    <property type="evidence" value="ECO:0007669"/>
    <property type="project" value="InterPro"/>
</dbReference>
<sequence length="767" mass="84061">MKSLGVILALALAGLQLFAVTLVVFSSYFTSERALLEHARNQLADVGTNVIQHTKGFLSPARSAAELSTALAENQIVRREERALLEGLLFQQLRSAPQFAAVYYGDEQGNFVFVQRNGPDQYQTKVINVASEPRTVFIQRNENFVKKSERIDPTDTFDPRVRPWYMSARKELLSIWTDPYIFFTSRSPGITAATPVVGFDGVVQGAVGVDIEIKEISNFLAQLNIGKNGAAFVLNQNGDVIAHPNPNLLMTVGEGGTLTFPSIDQLNDPIARAAFGDRLTKDGVAVDREIRTDFVHDGVPYVSLLMPFGLGDIPWTIVVYAPEDDFIGTIKANRSQNTLIAIGVAAATGLLGLALANRIHAPVRAFAVRSALISQGEIESDAPMPSTYKELENANTALVNEISQRKQTETEFRLTFDMASRGMVYIDASTGRLLRVNARFAEILGYTQAELDGMAFQSLLNADEPDIMDEFGRNIAEHTAFSLEAQAQRKDGKPVWISFSGVFIPSGHAGTDYVVATIDDVTQARAYEETIEALNREVAHVSRQQVMGKLATGLAHELNQPLTAITQNTDAAQFLVANRKECGTEVSELLAEIEQQAHQAGDIIRALRGFVRKDGNRTTTFGIRELLEQARRLVLSEARQHSTEIVIRKSPEVRVNAVRVQVAQVVVNLLRNAIEAMAEGRSPQRRVTVLTREIDGRLQIDVEDTGPGVAEGTELFAQFETTKAGGMGLGLSISRSLIEANGGTIWYERSASGARFSFTLPLEGRKL</sequence>
<dbReference type="PANTHER" id="PTHR43065:SF10">
    <property type="entry name" value="PEROXIDE STRESS-ACTIVATED HISTIDINE KINASE MAK3"/>
    <property type="match status" value="1"/>
</dbReference>
<feature type="domain" description="Histidine kinase" evidence="14">
    <location>
        <begin position="553"/>
        <end position="764"/>
    </location>
</feature>
<dbReference type="SUPFAM" id="SSF55785">
    <property type="entry name" value="PYP-like sensor domain (PAS domain)"/>
    <property type="match status" value="1"/>
</dbReference>
<feature type="domain" description="PAC" evidence="16">
    <location>
        <begin position="481"/>
        <end position="533"/>
    </location>
</feature>
<dbReference type="InterPro" id="IPR001610">
    <property type="entry name" value="PAC"/>
</dbReference>
<dbReference type="SMART" id="SM00091">
    <property type="entry name" value="PAS"/>
    <property type="match status" value="1"/>
</dbReference>
<evidence type="ECO:0000256" key="6">
    <source>
        <dbReference type="ARBA" id="ARBA00022679"/>
    </source>
</evidence>
<dbReference type="CDD" id="cd00082">
    <property type="entry name" value="HisKA"/>
    <property type="match status" value="1"/>
</dbReference>
<dbReference type="PROSITE" id="PS50113">
    <property type="entry name" value="PAC"/>
    <property type="match status" value="1"/>
</dbReference>
<dbReference type="InterPro" id="IPR005467">
    <property type="entry name" value="His_kinase_dom"/>
</dbReference>
<evidence type="ECO:0000259" key="15">
    <source>
        <dbReference type="PROSITE" id="PS50112"/>
    </source>
</evidence>
<dbReference type="InterPro" id="IPR033479">
    <property type="entry name" value="dCache_1"/>
</dbReference>
<dbReference type="CDD" id="cd12913">
    <property type="entry name" value="PDC1_MCP_like"/>
    <property type="match status" value="1"/>
</dbReference>
<evidence type="ECO:0000259" key="14">
    <source>
        <dbReference type="PROSITE" id="PS50109"/>
    </source>
</evidence>
<name>A0A1W2BQN8_9RHOB</name>
<dbReference type="RefSeq" id="WP_084352702.1">
    <property type="nucleotide sequence ID" value="NZ_FWYD01000004.1"/>
</dbReference>
<protein>
    <recommendedName>
        <fullName evidence="3">histidine kinase</fullName>
        <ecNumber evidence="3">2.7.13.3</ecNumber>
    </recommendedName>
</protein>
<evidence type="ECO:0000256" key="8">
    <source>
        <dbReference type="ARBA" id="ARBA00022741"/>
    </source>
</evidence>
<evidence type="ECO:0000256" key="9">
    <source>
        <dbReference type="ARBA" id="ARBA00022777"/>
    </source>
</evidence>
<evidence type="ECO:0000256" key="3">
    <source>
        <dbReference type="ARBA" id="ARBA00012438"/>
    </source>
</evidence>
<dbReference type="PANTHER" id="PTHR43065">
    <property type="entry name" value="SENSOR HISTIDINE KINASE"/>
    <property type="match status" value="1"/>
</dbReference>
<dbReference type="PRINTS" id="PR00344">
    <property type="entry name" value="BCTRLSENSOR"/>
</dbReference>
<evidence type="ECO:0000256" key="10">
    <source>
        <dbReference type="ARBA" id="ARBA00022840"/>
    </source>
</evidence>
<dbReference type="Pfam" id="PF02743">
    <property type="entry name" value="dCache_1"/>
    <property type="match status" value="1"/>
</dbReference>
<keyword evidence="4" id="KW-1003">Cell membrane</keyword>
<dbReference type="GO" id="GO:0005886">
    <property type="term" value="C:plasma membrane"/>
    <property type="evidence" value="ECO:0007669"/>
    <property type="project" value="UniProtKB-SubCell"/>
</dbReference>
<dbReference type="SUPFAM" id="SSF103190">
    <property type="entry name" value="Sensory domain-like"/>
    <property type="match status" value="1"/>
</dbReference>
<evidence type="ECO:0000256" key="5">
    <source>
        <dbReference type="ARBA" id="ARBA00022553"/>
    </source>
</evidence>
<proteinExistence type="predicted"/>
<keyword evidence="6" id="KW-0808">Transferase</keyword>
<comment type="catalytic activity">
    <reaction evidence="1">
        <text>ATP + protein L-histidine = ADP + protein N-phospho-L-histidine.</text>
        <dbReference type="EC" id="2.7.13.3"/>
    </reaction>
</comment>
<evidence type="ECO:0000256" key="12">
    <source>
        <dbReference type="ARBA" id="ARBA00023012"/>
    </source>
</evidence>
<keyword evidence="10" id="KW-0067">ATP-binding</keyword>
<dbReference type="NCBIfam" id="TIGR00229">
    <property type="entry name" value="sensory_box"/>
    <property type="match status" value="1"/>
</dbReference>
<dbReference type="EMBL" id="FWYD01000004">
    <property type="protein sequence ID" value="SMC75315.1"/>
    <property type="molecule type" value="Genomic_DNA"/>
</dbReference>
<dbReference type="InterPro" id="IPR004358">
    <property type="entry name" value="Sig_transdc_His_kin-like_C"/>
</dbReference>
<evidence type="ECO:0000259" key="16">
    <source>
        <dbReference type="PROSITE" id="PS50113"/>
    </source>
</evidence>
<dbReference type="STRING" id="1387277.SAMN06295998_104270"/>
<keyword evidence="7" id="KW-0812">Transmembrane</keyword>
<keyword evidence="12" id="KW-0902">Two-component regulatory system</keyword>
<dbReference type="GO" id="GO:0005524">
    <property type="term" value="F:ATP binding"/>
    <property type="evidence" value="ECO:0007669"/>
    <property type="project" value="UniProtKB-KW"/>
</dbReference>
<dbReference type="SUPFAM" id="SSF55874">
    <property type="entry name" value="ATPase domain of HSP90 chaperone/DNA topoisomerase II/histidine kinase"/>
    <property type="match status" value="1"/>
</dbReference>
<dbReference type="InterPro" id="IPR036097">
    <property type="entry name" value="HisK_dim/P_sf"/>
</dbReference>
<dbReference type="Pfam" id="PF00512">
    <property type="entry name" value="HisKA"/>
    <property type="match status" value="1"/>
</dbReference>
<keyword evidence="8" id="KW-0547">Nucleotide-binding</keyword>
<evidence type="ECO:0000256" key="4">
    <source>
        <dbReference type="ARBA" id="ARBA00022475"/>
    </source>
</evidence>
<dbReference type="InterPro" id="IPR000700">
    <property type="entry name" value="PAS-assoc_C"/>
</dbReference>
<evidence type="ECO:0000256" key="11">
    <source>
        <dbReference type="ARBA" id="ARBA00022989"/>
    </source>
</evidence>
<dbReference type="SMART" id="SM00086">
    <property type="entry name" value="PAC"/>
    <property type="match status" value="1"/>
</dbReference>
<dbReference type="SUPFAM" id="SSF47384">
    <property type="entry name" value="Homodimeric domain of signal transducing histidine kinase"/>
    <property type="match status" value="1"/>
</dbReference>
<dbReference type="InterPro" id="IPR003661">
    <property type="entry name" value="HisK_dim/P_dom"/>
</dbReference>
<reference evidence="17 18" key="1">
    <citation type="submission" date="2017-04" db="EMBL/GenBank/DDBJ databases">
        <authorList>
            <person name="Afonso C.L."/>
            <person name="Miller P.J."/>
            <person name="Scott M.A."/>
            <person name="Spackman E."/>
            <person name="Goraichik I."/>
            <person name="Dimitrov K.M."/>
            <person name="Suarez D.L."/>
            <person name="Swayne D.E."/>
        </authorList>
    </citation>
    <scope>NUCLEOTIDE SEQUENCE [LARGE SCALE GENOMIC DNA]</scope>
    <source>
        <strain evidence="17 18">CGMCC 1.12644</strain>
    </source>
</reference>
<evidence type="ECO:0000256" key="1">
    <source>
        <dbReference type="ARBA" id="ARBA00000085"/>
    </source>
</evidence>
<dbReference type="Gene3D" id="3.30.565.10">
    <property type="entry name" value="Histidine kinase-like ATPase, C-terminal domain"/>
    <property type="match status" value="1"/>
</dbReference>
<evidence type="ECO:0000256" key="13">
    <source>
        <dbReference type="ARBA" id="ARBA00023136"/>
    </source>
</evidence>
<keyword evidence="11" id="KW-1133">Transmembrane helix</keyword>
<dbReference type="InterPro" id="IPR035965">
    <property type="entry name" value="PAS-like_dom_sf"/>
</dbReference>
<dbReference type="CDD" id="cd12912">
    <property type="entry name" value="PDC2_MCP_like"/>
    <property type="match status" value="1"/>
</dbReference>
<evidence type="ECO:0000313" key="18">
    <source>
        <dbReference type="Proteomes" id="UP000192330"/>
    </source>
</evidence>
<evidence type="ECO:0000256" key="2">
    <source>
        <dbReference type="ARBA" id="ARBA00004651"/>
    </source>
</evidence>
<dbReference type="PROSITE" id="PS50112">
    <property type="entry name" value="PAS"/>
    <property type="match status" value="1"/>
</dbReference>
<dbReference type="EC" id="2.7.13.3" evidence="3"/>
<dbReference type="InterPro" id="IPR000014">
    <property type="entry name" value="PAS"/>
</dbReference>
<dbReference type="CDD" id="cd00130">
    <property type="entry name" value="PAS"/>
    <property type="match status" value="1"/>
</dbReference>
<dbReference type="SMART" id="SM00387">
    <property type="entry name" value="HATPase_c"/>
    <property type="match status" value="1"/>
</dbReference>
<keyword evidence="9" id="KW-0418">Kinase</keyword>
<gene>
    <name evidence="17" type="ORF">SAMN06295998_104270</name>
</gene>
<keyword evidence="5" id="KW-0597">Phosphoprotein</keyword>
<dbReference type="Gene3D" id="3.30.450.20">
    <property type="entry name" value="PAS domain"/>
    <property type="match status" value="2"/>
</dbReference>
<dbReference type="Gene3D" id="1.10.287.130">
    <property type="match status" value="1"/>
</dbReference>
<comment type="subcellular location">
    <subcellularLocation>
        <location evidence="2">Cell membrane</location>
        <topology evidence="2">Multi-pass membrane protein</topology>
    </subcellularLocation>
</comment>
<dbReference type="Proteomes" id="UP000192330">
    <property type="component" value="Unassembled WGS sequence"/>
</dbReference>
<dbReference type="AlphaFoldDB" id="A0A1W2BQN8"/>
<dbReference type="InterPro" id="IPR003594">
    <property type="entry name" value="HATPase_dom"/>
</dbReference>
<organism evidence="17 18">
    <name type="scientific">Primorskyibacter flagellatus</name>
    <dbReference type="NCBI Taxonomy" id="1387277"/>
    <lineage>
        <taxon>Bacteria</taxon>
        <taxon>Pseudomonadati</taxon>
        <taxon>Pseudomonadota</taxon>
        <taxon>Alphaproteobacteria</taxon>
        <taxon>Rhodobacterales</taxon>
        <taxon>Roseobacteraceae</taxon>
        <taxon>Primorskyibacter</taxon>
    </lineage>
</organism>
<keyword evidence="13" id="KW-0472">Membrane</keyword>
<dbReference type="PROSITE" id="PS50109">
    <property type="entry name" value="HIS_KIN"/>
    <property type="match status" value="1"/>
</dbReference>
<accession>A0A1W2BQN8</accession>
<dbReference type="Pfam" id="PF02518">
    <property type="entry name" value="HATPase_c"/>
    <property type="match status" value="1"/>
</dbReference>
<evidence type="ECO:0000256" key="7">
    <source>
        <dbReference type="ARBA" id="ARBA00022692"/>
    </source>
</evidence>
<evidence type="ECO:0000313" key="17">
    <source>
        <dbReference type="EMBL" id="SMC75315.1"/>
    </source>
</evidence>
<dbReference type="Pfam" id="PF13426">
    <property type="entry name" value="PAS_9"/>
    <property type="match status" value="1"/>
</dbReference>
<dbReference type="InterPro" id="IPR029151">
    <property type="entry name" value="Sensor-like_sf"/>
</dbReference>
<dbReference type="SMART" id="SM00388">
    <property type="entry name" value="HisKA"/>
    <property type="match status" value="1"/>
</dbReference>